<keyword evidence="11" id="KW-0808">Transferase</keyword>
<dbReference type="PANTHER" id="PTHR35011">
    <property type="entry name" value="2,3-DIKETO-L-GULONATE TRAP TRANSPORTER SMALL PERMEASE PROTEIN YIAM"/>
    <property type="match status" value="1"/>
</dbReference>
<evidence type="ECO:0000256" key="7">
    <source>
        <dbReference type="ARBA" id="ARBA00023136"/>
    </source>
</evidence>
<gene>
    <name evidence="11" type="ordered locus">SAR116_0248</name>
</gene>
<keyword evidence="12" id="KW-1185">Reference proteome</keyword>
<dbReference type="Proteomes" id="UP000007460">
    <property type="component" value="Chromosome"/>
</dbReference>
<dbReference type="Pfam" id="PF04290">
    <property type="entry name" value="DctQ"/>
    <property type="match status" value="1"/>
</dbReference>
<dbReference type="GO" id="GO:0015740">
    <property type="term" value="P:C4-dicarboxylate transport"/>
    <property type="evidence" value="ECO:0007669"/>
    <property type="project" value="TreeGrafter"/>
</dbReference>
<dbReference type="eggNOG" id="COG3090">
    <property type="taxonomic scope" value="Bacteria"/>
</dbReference>
<feature type="transmembrane region" description="Helical" evidence="9">
    <location>
        <begin position="115"/>
        <end position="134"/>
    </location>
</feature>
<dbReference type="GO" id="GO:0005886">
    <property type="term" value="C:plasma membrane"/>
    <property type="evidence" value="ECO:0007669"/>
    <property type="project" value="UniProtKB-SubCell"/>
</dbReference>
<evidence type="ECO:0000256" key="6">
    <source>
        <dbReference type="ARBA" id="ARBA00022989"/>
    </source>
</evidence>
<evidence type="ECO:0000313" key="12">
    <source>
        <dbReference type="Proteomes" id="UP000007460"/>
    </source>
</evidence>
<keyword evidence="3" id="KW-1003">Cell membrane</keyword>
<comment type="subunit">
    <text evidence="9">The complex comprises the extracytoplasmic solute receptor protein and the two transmembrane proteins.</text>
</comment>
<keyword evidence="5 9" id="KW-0812">Transmembrane</keyword>
<accession>D5BPZ3</accession>
<dbReference type="KEGG" id="apb:SAR116_0248"/>
<evidence type="ECO:0000256" key="9">
    <source>
        <dbReference type="RuleBase" id="RU369079"/>
    </source>
</evidence>
<dbReference type="InterPro" id="IPR055348">
    <property type="entry name" value="DctQ"/>
</dbReference>
<evidence type="ECO:0000256" key="3">
    <source>
        <dbReference type="ARBA" id="ARBA00022475"/>
    </source>
</evidence>
<keyword evidence="6 9" id="KW-1133">Transmembrane helix</keyword>
<dbReference type="GO" id="GO:0022857">
    <property type="term" value="F:transmembrane transporter activity"/>
    <property type="evidence" value="ECO:0007669"/>
    <property type="project" value="UniProtKB-UniRule"/>
</dbReference>
<sequence>MHNSDSNHDNDASINSVSWTIARTISSVMAPVSWLNKLVIAISKQLAWVALLIMVIMILLQVFFRYVLNDALAWPDEAARLCMLWMTGLMAPFAMRTGGFVAIDMLPRALPNRLAQALTLFLLTLSVIVLIYAIKFGWKHTMGFGGNFASSSLKLPLDWFGMDMVRLKLRYVYASLLFGVSFLFTVTIELILRSIIALLVPNFPLPQITSPGTAGAN</sequence>
<dbReference type="RefSeq" id="WP_013045121.1">
    <property type="nucleotide sequence ID" value="NC_014010.1"/>
</dbReference>
<proteinExistence type="inferred from homology"/>
<comment type="similarity">
    <text evidence="8 9">Belongs to the TRAP transporter small permease family.</text>
</comment>
<feature type="domain" description="Tripartite ATP-independent periplasmic transporters DctQ component" evidence="10">
    <location>
        <begin position="54"/>
        <end position="162"/>
    </location>
</feature>
<evidence type="ECO:0000313" key="11">
    <source>
        <dbReference type="EMBL" id="ADE38491.1"/>
    </source>
</evidence>
<evidence type="ECO:0000256" key="8">
    <source>
        <dbReference type="ARBA" id="ARBA00038436"/>
    </source>
</evidence>
<dbReference type="OrthoDB" id="4964541at2"/>
<reference evidence="11 12" key="1">
    <citation type="journal article" date="2010" name="J. Bacteriol.">
        <title>Complete genome sequence of "Candidatus Puniceispirillum marinum" IMCC1322, a representative of the SAR116 clade in the Alphaproteobacteria.</title>
        <authorList>
            <person name="Oh H.M."/>
            <person name="Kwon K.K."/>
            <person name="Kang I."/>
            <person name="Kang S.G."/>
            <person name="Lee J.H."/>
            <person name="Kim S.J."/>
            <person name="Cho J.C."/>
        </authorList>
    </citation>
    <scope>NUCLEOTIDE SEQUENCE [LARGE SCALE GENOMIC DNA]</scope>
    <source>
        <strain evidence="11 12">IMCC1322</strain>
    </source>
</reference>
<dbReference type="STRING" id="488538.SAR116_0248"/>
<evidence type="ECO:0000256" key="1">
    <source>
        <dbReference type="ARBA" id="ARBA00004429"/>
    </source>
</evidence>
<comment type="subcellular location">
    <subcellularLocation>
        <location evidence="1 9">Cell inner membrane</location>
        <topology evidence="1 9">Multi-pass membrane protein</topology>
    </subcellularLocation>
</comment>
<evidence type="ECO:0000259" key="10">
    <source>
        <dbReference type="Pfam" id="PF04290"/>
    </source>
</evidence>
<dbReference type="PANTHER" id="PTHR35011:SF11">
    <property type="entry name" value="TRAP TRANSPORTER SMALL PERMEASE PROTEIN"/>
    <property type="match status" value="1"/>
</dbReference>
<protein>
    <recommendedName>
        <fullName evidence="9">TRAP transporter small permease protein</fullName>
    </recommendedName>
</protein>
<keyword evidence="2 9" id="KW-0813">Transport</keyword>
<dbReference type="AlphaFoldDB" id="D5BPZ3"/>
<keyword evidence="4 9" id="KW-0997">Cell inner membrane</keyword>
<evidence type="ECO:0000256" key="2">
    <source>
        <dbReference type="ARBA" id="ARBA00022448"/>
    </source>
</evidence>
<dbReference type="HOGENOM" id="CLU_086356_9_4_5"/>
<name>D5BPZ3_PUNMI</name>
<feature type="transmembrane region" description="Helical" evidence="9">
    <location>
        <begin position="171"/>
        <end position="192"/>
    </location>
</feature>
<dbReference type="EMBL" id="CP001751">
    <property type="protein sequence ID" value="ADE38491.1"/>
    <property type="molecule type" value="Genomic_DNA"/>
</dbReference>
<organism evidence="11 12">
    <name type="scientific">Puniceispirillum marinum (strain IMCC1322)</name>
    <dbReference type="NCBI Taxonomy" id="488538"/>
    <lineage>
        <taxon>Bacteria</taxon>
        <taxon>Pseudomonadati</taxon>
        <taxon>Pseudomonadota</taxon>
        <taxon>Alphaproteobacteria</taxon>
        <taxon>Candidatus Puniceispirillales</taxon>
        <taxon>Candidatus Puniceispirillaceae</taxon>
        <taxon>Candidatus Puniceispirillum</taxon>
    </lineage>
</organism>
<comment type="function">
    <text evidence="9">Part of the tripartite ATP-independent periplasmic (TRAP) transport system.</text>
</comment>
<evidence type="ECO:0000256" key="4">
    <source>
        <dbReference type="ARBA" id="ARBA00022519"/>
    </source>
</evidence>
<feature type="transmembrane region" description="Helical" evidence="9">
    <location>
        <begin position="84"/>
        <end position="103"/>
    </location>
</feature>
<evidence type="ECO:0000256" key="5">
    <source>
        <dbReference type="ARBA" id="ARBA00022692"/>
    </source>
</evidence>
<keyword evidence="7 9" id="KW-0472">Membrane</keyword>
<dbReference type="InterPro" id="IPR007387">
    <property type="entry name" value="TRAP_DctQ"/>
</dbReference>
<feature type="transmembrane region" description="Helical" evidence="9">
    <location>
        <begin position="46"/>
        <end position="64"/>
    </location>
</feature>
<dbReference type="GO" id="GO:0016740">
    <property type="term" value="F:transferase activity"/>
    <property type="evidence" value="ECO:0007669"/>
    <property type="project" value="UniProtKB-KW"/>
</dbReference>